<evidence type="ECO:0000313" key="4">
    <source>
        <dbReference type="Proteomes" id="UP000028294"/>
    </source>
</evidence>
<dbReference type="AlphaFoldDB" id="A0A396BV40"/>
<evidence type="ECO:0000313" key="3">
    <source>
        <dbReference type="EMBL" id="RHH10534.1"/>
    </source>
</evidence>
<evidence type="ECO:0000313" key="2">
    <source>
        <dbReference type="EMBL" id="QCQ35215.1"/>
    </source>
</evidence>
<accession>A0A396BV40</accession>
<dbReference type="EMBL" id="CP036553">
    <property type="protein sequence ID" value="QCQ35215.1"/>
    <property type="molecule type" value="Genomic_DNA"/>
</dbReference>
<gene>
    <name evidence="3" type="ORF">DW228_12380</name>
    <name evidence="2" type="ORF">IA74_003430</name>
</gene>
<name>A0A396BV40_BACFG</name>
<dbReference type="PROSITE" id="PS51257">
    <property type="entry name" value="PROKAR_LIPOPROTEIN"/>
    <property type="match status" value="1"/>
</dbReference>
<organism evidence="3 5">
    <name type="scientific">Bacteroides fragilis</name>
    <dbReference type="NCBI Taxonomy" id="817"/>
    <lineage>
        <taxon>Bacteria</taxon>
        <taxon>Pseudomonadati</taxon>
        <taxon>Bacteroidota</taxon>
        <taxon>Bacteroidia</taxon>
        <taxon>Bacteroidales</taxon>
        <taxon>Bacteroidaceae</taxon>
        <taxon>Bacteroides</taxon>
    </lineage>
</organism>
<reference evidence="2 4" key="2">
    <citation type="submission" date="2019-03" db="EMBL/GenBank/DDBJ databases">
        <title>Complete genome assembly of MDR B. fragilis.</title>
        <authorList>
            <person name="Sydenham T.V."/>
            <person name="Hasman H."/>
            <person name="Justesen U.S."/>
        </authorList>
    </citation>
    <scope>NUCLEOTIDE SEQUENCE [LARGE SCALE GENOMIC DNA]</scope>
    <source>
        <strain evidence="2 4">DCMOUH0067B</strain>
    </source>
</reference>
<feature type="compositionally biased region" description="Gly residues" evidence="1">
    <location>
        <begin position="297"/>
        <end position="307"/>
    </location>
</feature>
<dbReference type="EMBL" id="QRJE01000018">
    <property type="protein sequence ID" value="RHH10534.1"/>
    <property type="molecule type" value="Genomic_DNA"/>
</dbReference>
<reference evidence="3 5" key="1">
    <citation type="submission" date="2018-08" db="EMBL/GenBank/DDBJ databases">
        <title>A genome reference for cultivated species of the human gut microbiota.</title>
        <authorList>
            <person name="Zou Y."/>
            <person name="Xue W."/>
            <person name="Luo G."/>
        </authorList>
    </citation>
    <scope>NUCLEOTIDE SEQUENCE [LARGE SCALE GENOMIC DNA]</scope>
    <source>
        <strain evidence="3 5">AM18-6</strain>
    </source>
</reference>
<dbReference type="InterPro" id="IPR033410">
    <property type="entry name" value="DUF5119"/>
</dbReference>
<evidence type="ECO:0000256" key="1">
    <source>
        <dbReference type="SAM" id="MobiDB-lite"/>
    </source>
</evidence>
<dbReference type="RefSeq" id="WP_005812524.1">
    <property type="nucleotide sequence ID" value="NZ_CP036553.1"/>
</dbReference>
<dbReference type="Pfam" id="PF17145">
    <property type="entry name" value="DUF5119"/>
    <property type="match status" value="1"/>
</dbReference>
<proteinExistence type="predicted"/>
<feature type="region of interest" description="Disordered" evidence="1">
    <location>
        <begin position="291"/>
        <end position="321"/>
    </location>
</feature>
<sequence>MKDIGQLLFVLFCPLLLMTGCSRRELLDDYPVSGVRIALNWEGVTEKLPEGMQVIFYPKDERGKKKSAYLSVTGGEVPVPPGHYSVVVYNYDTETVLIRGEESYETIQAYTNLCKFGVAGTEKMVWGPDPLYVINIDDLDVRNSEETLTLELKPRLVVRTYSFSIKAQGLSNVSTVIGSVGGMADHYFLGKGYAMCDACPINIDLNVKAGKIEGVFTTFGLPEVVLSRAETELPVMMNLMIIKVDKSVQEVKINITEAVQEPTGGGEGGEGDETKPPTLVEVEIEDEIKVDDVEVPPGGGGGIGGDVGDWDDETNVELPVG</sequence>
<evidence type="ECO:0000313" key="5">
    <source>
        <dbReference type="Proteomes" id="UP000266644"/>
    </source>
</evidence>
<dbReference type="Proteomes" id="UP000028294">
    <property type="component" value="Chromosome"/>
</dbReference>
<dbReference type="Proteomes" id="UP000266644">
    <property type="component" value="Unassembled WGS sequence"/>
</dbReference>
<protein>
    <submittedName>
        <fullName evidence="3">DUF5119 domain-containing protein</fullName>
    </submittedName>
</protein>